<organism evidence="3 4">
    <name type="scientific">Rhodocytophaga rosea</name>
    <dbReference type="NCBI Taxonomy" id="2704465"/>
    <lineage>
        <taxon>Bacteria</taxon>
        <taxon>Pseudomonadati</taxon>
        <taxon>Bacteroidota</taxon>
        <taxon>Cytophagia</taxon>
        <taxon>Cytophagales</taxon>
        <taxon>Rhodocytophagaceae</taxon>
        <taxon>Rhodocytophaga</taxon>
    </lineage>
</organism>
<keyword evidence="4" id="KW-1185">Reference proteome</keyword>
<dbReference type="Gene3D" id="3.40.50.2000">
    <property type="entry name" value="Glycogen Phosphorylase B"/>
    <property type="match status" value="1"/>
</dbReference>
<sequence>MKINFDVTSLVRENLTGIGVYTKNLIQAIQQFPGIECTGTYRLSRFKKRKLIELHASLPVKPYLPVISGYLPASYDIFHGPDFRIPVGHSFKKVVTIHDMVVFQRELVDEKFSQAGMAKMKRMLSRGKPDHIMVDSAFTQSEFLKHFPEWESQTTVVHLGMDHIRIQTEKLPAIYDFPYVIFVGTVEKRKNVSRIIEAFAQVSPAYPDLRLLIIGGKGMLSGPIFNELEANPAKDKIIYKGFVTENELIALYQHALFTLYPSMYEGFGIPILESMRLSCPVLTSNIGSMAEVSGQAALHVNPFDVEDITAGMIQLLENPTLRQQLVESGHERVKQFTWQACAENTIQVYKQVLSDK</sequence>
<dbReference type="InterPro" id="IPR001296">
    <property type="entry name" value="Glyco_trans_1"/>
</dbReference>
<dbReference type="EMBL" id="CP048222">
    <property type="protein sequence ID" value="QHT69892.1"/>
    <property type="molecule type" value="Genomic_DNA"/>
</dbReference>
<dbReference type="CDD" id="cd03809">
    <property type="entry name" value="GT4_MtfB-like"/>
    <property type="match status" value="1"/>
</dbReference>
<dbReference type="SUPFAM" id="SSF53756">
    <property type="entry name" value="UDP-Glycosyltransferase/glycogen phosphorylase"/>
    <property type="match status" value="1"/>
</dbReference>
<dbReference type="GO" id="GO:0016757">
    <property type="term" value="F:glycosyltransferase activity"/>
    <property type="evidence" value="ECO:0007669"/>
    <property type="project" value="InterPro"/>
</dbReference>
<keyword evidence="1 3" id="KW-0808">Transferase</keyword>
<reference evidence="3 4" key="1">
    <citation type="submission" date="2020-01" db="EMBL/GenBank/DDBJ databases">
        <authorList>
            <person name="Kim M.K."/>
        </authorList>
    </citation>
    <scope>NUCLEOTIDE SEQUENCE [LARGE SCALE GENOMIC DNA]</scope>
    <source>
        <strain evidence="3 4">172606-1</strain>
    </source>
</reference>
<dbReference type="PANTHER" id="PTHR46401">
    <property type="entry name" value="GLYCOSYLTRANSFERASE WBBK-RELATED"/>
    <property type="match status" value="1"/>
</dbReference>
<evidence type="ECO:0000259" key="2">
    <source>
        <dbReference type="Pfam" id="PF00534"/>
    </source>
</evidence>
<evidence type="ECO:0000313" key="3">
    <source>
        <dbReference type="EMBL" id="QHT69892.1"/>
    </source>
</evidence>
<gene>
    <name evidence="3" type="ORF">GXP67_26225</name>
</gene>
<name>A0A6C0GQP9_9BACT</name>
<dbReference type="PANTHER" id="PTHR46401:SF2">
    <property type="entry name" value="GLYCOSYLTRANSFERASE WBBK-RELATED"/>
    <property type="match status" value="1"/>
</dbReference>
<dbReference type="Pfam" id="PF00534">
    <property type="entry name" value="Glycos_transf_1"/>
    <property type="match status" value="1"/>
</dbReference>
<dbReference type="GO" id="GO:0009103">
    <property type="term" value="P:lipopolysaccharide biosynthetic process"/>
    <property type="evidence" value="ECO:0007669"/>
    <property type="project" value="TreeGrafter"/>
</dbReference>
<dbReference type="FunFam" id="3.40.50.2000:FF:000119">
    <property type="entry name" value="Glycosyl transferase group 1"/>
    <property type="match status" value="1"/>
</dbReference>
<feature type="domain" description="Glycosyl transferase family 1" evidence="2">
    <location>
        <begin position="173"/>
        <end position="331"/>
    </location>
</feature>
<evidence type="ECO:0000313" key="4">
    <source>
        <dbReference type="Proteomes" id="UP000480178"/>
    </source>
</evidence>
<dbReference type="Proteomes" id="UP000480178">
    <property type="component" value="Chromosome"/>
</dbReference>
<proteinExistence type="predicted"/>
<protein>
    <submittedName>
        <fullName evidence="3">Glycosyltransferase family 4 protein</fullName>
    </submittedName>
</protein>
<accession>A0A6C0GQP9</accession>
<dbReference type="KEGG" id="rhoz:GXP67_26225"/>
<dbReference type="AlphaFoldDB" id="A0A6C0GQP9"/>
<evidence type="ECO:0000256" key="1">
    <source>
        <dbReference type="ARBA" id="ARBA00022679"/>
    </source>
</evidence>
<dbReference type="RefSeq" id="WP_162445875.1">
    <property type="nucleotide sequence ID" value="NZ_CP048222.1"/>
</dbReference>